<evidence type="ECO:0000256" key="2">
    <source>
        <dbReference type="ARBA" id="ARBA00004726"/>
    </source>
</evidence>
<dbReference type="NCBIfam" id="TIGR00083">
    <property type="entry name" value="ribF"/>
    <property type="match status" value="1"/>
</dbReference>
<evidence type="ECO:0000256" key="10">
    <source>
        <dbReference type="ARBA" id="ARBA00022827"/>
    </source>
</evidence>
<dbReference type="SUPFAM" id="SSF52374">
    <property type="entry name" value="Nucleotidylyl transferase"/>
    <property type="match status" value="1"/>
</dbReference>
<keyword evidence="11 15" id="KW-0067">ATP-binding</keyword>
<dbReference type="UniPathway" id="UPA00276">
    <property type="reaction ID" value="UER00406"/>
</dbReference>
<protein>
    <recommendedName>
        <fullName evidence="15">Riboflavin biosynthesis protein</fullName>
    </recommendedName>
    <domain>
        <recommendedName>
            <fullName evidence="15">Riboflavin kinase</fullName>
            <ecNumber evidence="15">2.7.1.26</ecNumber>
        </recommendedName>
        <alternativeName>
            <fullName evidence="15">Flavokinase</fullName>
        </alternativeName>
    </domain>
    <domain>
        <recommendedName>
            <fullName evidence="15">FMN adenylyltransferase</fullName>
            <ecNumber evidence="15">2.7.7.2</ecNumber>
        </recommendedName>
        <alternativeName>
            <fullName evidence="15">FAD pyrophosphorylase</fullName>
        </alternativeName>
        <alternativeName>
            <fullName evidence="15">FAD synthase</fullName>
        </alternativeName>
    </domain>
</protein>
<evidence type="ECO:0000256" key="13">
    <source>
        <dbReference type="ARBA" id="ARBA00047880"/>
    </source>
</evidence>
<dbReference type="InterPro" id="IPR023465">
    <property type="entry name" value="Riboflavin_kinase_dom_sf"/>
</dbReference>
<dbReference type="UniPathway" id="UPA00277">
    <property type="reaction ID" value="UER00407"/>
</dbReference>
<dbReference type="GO" id="GO:0005524">
    <property type="term" value="F:ATP binding"/>
    <property type="evidence" value="ECO:0007669"/>
    <property type="project" value="UniProtKB-UniRule"/>
</dbReference>
<keyword evidence="9 15" id="KW-0418">Kinase</keyword>
<evidence type="ECO:0000256" key="15">
    <source>
        <dbReference type="PIRNR" id="PIRNR004491"/>
    </source>
</evidence>
<dbReference type="GO" id="GO:0009231">
    <property type="term" value="P:riboflavin biosynthetic process"/>
    <property type="evidence" value="ECO:0007669"/>
    <property type="project" value="InterPro"/>
</dbReference>
<dbReference type="Gene3D" id="2.40.30.30">
    <property type="entry name" value="Riboflavin kinase-like"/>
    <property type="match status" value="1"/>
</dbReference>
<evidence type="ECO:0000256" key="3">
    <source>
        <dbReference type="ARBA" id="ARBA00005201"/>
    </source>
</evidence>
<keyword evidence="12" id="KW-0511">Multifunctional enzyme</keyword>
<gene>
    <name evidence="17" type="ORF">CYJ19_10160</name>
</gene>
<keyword evidence="5 15" id="KW-0288">FMN</keyword>
<dbReference type="EMBL" id="PKKO01000006">
    <property type="protein sequence ID" value="PKY71572.1"/>
    <property type="molecule type" value="Genomic_DNA"/>
</dbReference>
<feature type="domain" description="Riboflavin kinase" evidence="16">
    <location>
        <begin position="182"/>
        <end position="313"/>
    </location>
</feature>
<accession>A0A2I1IKE7</accession>
<evidence type="ECO:0000256" key="11">
    <source>
        <dbReference type="ARBA" id="ARBA00022840"/>
    </source>
</evidence>
<evidence type="ECO:0000256" key="9">
    <source>
        <dbReference type="ARBA" id="ARBA00022777"/>
    </source>
</evidence>
<dbReference type="GO" id="GO:0009398">
    <property type="term" value="P:FMN biosynthetic process"/>
    <property type="evidence" value="ECO:0007669"/>
    <property type="project" value="UniProtKB-UniRule"/>
</dbReference>
<keyword evidence="4 15" id="KW-0285">Flavoprotein</keyword>
<dbReference type="InterPro" id="IPR014729">
    <property type="entry name" value="Rossmann-like_a/b/a_fold"/>
</dbReference>
<dbReference type="GO" id="GO:0003919">
    <property type="term" value="F:FMN adenylyltransferase activity"/>
    <property type="evidence" value="ECO:0007669"/>
    <property type="project" value="UniProtKB-UniRule"/>
</dbReference>
<evidence type="ECO:0000256" key="8">
    <source>
        <dbReference type="ARBA" id="ARBA00022741"/>
    </source>
</evidence>
<evidence type="ECO:0000256" key="14">
    <source>
        <dbReference type="ARBA" id="ARBA00049494"/>
    </source>
</evidence>
<dbReference type="InterPro" id="IPR023468">
    <property type="entry name" value="Riboflavin_kinase"/>
</dbReference>
<dbReference type="PIRSF" id="PIRSF004491">
    <property type="entry name" value="FAD_Synth"/>
    <property type="match status" value="1"/>
</dbReference>
<dbReference type="PANTHER" id="PTHR22749">
    <property type="entry name" value="RIBOFLAVIN KINASE/FMN ADENYLYLTRANSFERASE"/>
    <property type="match status" value="1"/>
</dbReference>
<dbReference type="GO" id="GO:0008531">
    <property type="term" value="F:riboflavin kinase activity"/>
    <property type="evidence" value="ECO:0007669"/>
    <property type="project" value="UniProtKB-UniRule"/>
</dbReference>
<keyword evidence="6 15" id="KW-0808">Transferase</keyword>
<organism evidence="17 18">
    <name type="scientific">Winkia neuii</name>
    <dbReference type="NCBI Taxonomy" id="33007"/>
    <lineage>
        <taxon>Bacteria</taxon>
        <taxon>Bacillati</taxon>
        <taxon>Actinomycetota</taxon>
        <taxon>Actinomycetes</taxon>
        <taxon>Actinomycetales</taxon>
        <taxon>Actinomycetaceae</taxon>
        <taxon>Winkia</taxon>
    </lineage>
</organism>
<evidence type="ECO:0000256" key="12">
    <source>
        <dbReference type="ARBA" id="ARBA00023268"/>
    </source>
</evidence>
<dbReference type="RefSeq" id="WP_024331554.1">
    <property type="nucleotide sequence ID" value="NZ_JASOXK010000004.1"/>
</dbReference>
<proteinExistence type="inferred from homology"/>
<dbReference type="InterPro" id="IPR004821">
    <property type="entry name" value="Cyt_trans-like"/>
</dbReference>
<evidence type="ECO:0000256" key="7">
    <source>
        <dbReference type="ARBA" id="ARBA00022695"/>
    </source>
</evidence>
<keyword evidence="8 15" id="KW-0547">Nucleotide-binding</keyword>
<dbReference type="EC" id="2.7.7.2" evidence="15"/>
<keyword evidence="10 15" id="KW-0274">FAD</keyword>
<comment type="pathway">
    <text evidence="2 15">Cofactor biosynthesis; FAD biosynthesis; FAD from FMN: step 1/1.</text>
</comment>
<evidence type="ECO:0000256" key="6">
    <source>
        <dbReference type="ARBA" id="ARBA00022679"/>
    </source>
</evidence>
<dbReference type="SMART" id="SM00904">
    <property type="entry name" value="Flavokinase"/>
    <property type="match status" value="1"/>
</dbReference>
<dbReference type="InterPro" id="IPR015864">
    <property type="entry name" value="FAD_synthase"/>
</dbReference>
<evidence type="ECO:0000256" key="1">
    <source>
        <dbReference type="ARBA" id="ARBA00002121"/>
    </source>
</evidence>
<evidence type="ECO:0000313" key="17">
    <source>
        <dbReference type="EMBL" id="PKY71572.1"/>
    </source>
</evidence>
<name>A0A2I1IKE7_9ACTO</name>
<dbReference type="STRING" id="33007.HMPREF3198_01860"/>
<keyword evidence="7 15" id="KW-0548">Nucleotidyltransferase</keyword>
<dbReference type="CDD" id="cd02064">
    <property type="entry name" value="FAD_synthetase_N"/>
    <property type="match status" value="1"/>
</dbReference>
<evidence type="ECO:0000256" key="4">
    <source>
        <dbReference type="ARBA" id="ARBA00022630"/>
    </source>
</evidence>
<dbReference type="GO" id="GO:0006747">
    <property type="term" value="P:FAD biosynthetic process"/>
    <property type="evidence" value="ECO:0007669"/>
    <property type="project" value="UniProtKB-UniRule"/>
</dbReference>
<evidence type="ECO:0000313" key="18">
    <source>
        <dbReference type="Proteomes" id="UP000235122"/>
    </source>
</evidence>
<dbReference type="Pfam" id="PF06574">
    <property type="entry name" value="FAD_syn"/>
    <property type="match status" value="1"/>
</dbReference>
<dbReference type="SUPFAM" id="SSF82114">
    <property type="entry name" value="Riboflavin kinase-like"/>
    <property type="match status" value="1"/>
</dbReference>
<sequence>MRVWHGLEEVPADIESVATIGIFDGVHRGHQKILSTAVRDARRLGVLSVAVTFDPHPAVIHRPEGIELIMPLSDRLEQIAALGVDAVLVAKYDLSLASLSPYDFVQRFFVDALGVLEVVVGEDMRFGKGNAGDVATLHELGDRFGFDVTEIVDVESFEGRRWSSTWVRQALAAGDVSLANRILGRNYRLRGHVEHGFKRGRQLGFPTANLNSQGVGFVPADGVYAGLIVRAVTGTRACEMLPAAISVGTNPQFDGEERTVEAHVLGRSDLNLYGEDIAVDFIARIRPMKQFDSVEELLERMDADLLEAARVLGAPPTGRIRPEEVTAQ</sequence>
<keyword evidence="18" id="KW-1185">Reference proteome</keyword>
<comment type="catalytic activity">
    <reaction evidence="14 15">
        <text>FMN + ATP + H(+) = FAD + diphosphate</text>
        <dbReference type="Rhea" id="RHEA:17237"/>
        <dbReference type="ChEBI" id="CHEBI:15378"/>
        <dbReference type="ChEBI" id="CHEBI:30616"/>
        <dbReference type="ChEBI" id="CHEBI:33019"/>
        <dbReference type="ChEBI" id="CHEBI:57692"/>
        <dbReference type="ChEBI" id="CHEBI:58210"/>
        <dbReference type="EC" id="2.7.7.2"/>
    </reaction>
</comment>
<evidence type="ECO:0000259" key="16">
    <source>
        <dbReference type="SMART" id="SM00904"/>
    </source>
</evidence>
<dbReference type="NCBIfam" id="NF004160">
    <property type="entry name" value="PRK05627.1-3"/>
    <property type="match status" value="1"/>
</dbReference>
<reference evidence="17 18" key="1">
    <citation type="submission" date="2017-12" db="EMBL/GenBank/DDBJ databases">
        <title>Phylogenetic diversity of female urinary microbiome.</title>
        <authorList>
            <person name="Thomas-White K."/>
            <person name="Wolfe A.J."/>
        </authorList>
    </citation>
    <scope>NUCLEOTIDE SEQUENCE [LARGE SCALE GENOMIC DNA]</scope>
    <source>
        <strain evidence="17 18">UMB0402</strain>
    </source>
</reference>
<comment type="function">
    <text evidence="1">Catalyzes the phosphorylation of riboflavin to FMN followed by the adenylation of FMN to FAD.</text>
</comment>
<dbReference type="Proteomes" id="UP000235122">
    <property type="component" value="Unassembled WGS sequence"/>
</dbReference>
<dbReference type="AlphaFoldDB" id="A0A2I1IKE7"/>
<evidence type="ECO:0000256" key="5">
    <source>
        <dbReference type="ARBA" id="ARBA00022643"/>
    </source>
</evidence>
<dbReference type="NCBIfam" id="TIGR00125">
    <property type="entry name" value="cyt_tran_rel"/>
    <property type="match status" value="1"/>
</dbReference>
<dbReference type="FunFam" id="3.40.50.620:FF:000021">
    <property type="entry name" value="Riboflavin biosynthesis protein"/>
    <property type="match status" value="1"/>
</dbReference>
<dbReference type="GeneID" id="35867215"/>
<dbReference type="InterPro" id="IPR015865">
    <property type="entry name" value="Riboflavin_kinase_bac/euk"/>
</dbReference>
<comment type="caution">
    <text evidence="17">The sequence shown here is derived from an EMBL/GenBank/DDBJ whole genome shotgun (WGS) entry which is preliminary data.</text>
</comment>
<comment type="pathway">
    <text evidence="3 15">Cofactor biosynthesis; FMN biosynthesis; FMN from riboflavin (ATP route): step 1/1.</text>
</comment>
<comment type="catalytic activity">
    <reaction evidence="13 15">
        <text>riboflavin + ATP = FMN + ADP + H(+)</text>
        <dbReference type="Rhea" id="RHEA:14357"/>
        <dbReference type="ChEBI" id="CHEBI:15378"/>
        <dbReference type="ChEBI" id="CHEBI:30616"/>
        <dbReference type="ChEBI" id="CHEBI:57986"/>
        <dbReference type="ChEBI" id="CHEBI:58210"/>
        <dbReference type="ChEBI" id="CHEBI:456216"/>
        <dbReference type="EC" id="2.7.1.26"/>
    </reaction>
</comment>
<dbReference type="Pfam" id="PF01687">
    <property type="entry name" value="Flavokinase"/>
    <property type="match status" value="1"/>
</dbReference>
<comment type="similarity">
    <text evidence="15">Belongs to the ribF family.</text>
</comment>
<dbReference type="Gene3D" id="3.40.50.620">
    <property type="entry name" value="HUPs"/>
    <property type="match status" value="1"/>
</dbReference>
<dbReference type="PANTHER" id="PTHR22749:SF6">
    <property type="entry name" value="RIBOFLAVIN KINASE"/>
    <property type="match status" value="1"/>
</dbReference>
<dbReference type="InterPro" id="IPR002606">
    <property type="entry name" value="Riboflavin_kinase_bac"/>
</dbReference>
<dbReference type="EC" id="2.7.1.26" evidence="15"/>
<dbReference type="FunFam" id="2.40.30.30:FF:000003">
    <property type="entry name" value="Riboflavin biosynthesis protein"/>
    <property type="match status" value="1"/>
</dbReference>